<gene>
    <name evidence="2" type="ORF">OS493_030365</name>
</gene>
<feature type="region of interest" description="Disordered" evidence="1">
    <location>
        <begin position="252"/>
        <end position="282"/>
    </location>
</feature>
<dbReference type="OrthoDB" id="5988784at2759"/>
<dbReference type="Proteomes" id="UP001163046">
    <property type="component" value="Unassembled WGS sequence"/>
</dbReference>
<accession>A0A9W9Z909</accession>
<evidence type="ECO:0000313" key="3">
    <source>
        <dbReference type="Proteomes" id="UP001163046"/>
    </source>
</evidence>
<protein>
    <submittedName>
        <fullName evidence="2">Uncharacterized protein</fullName>
    </submittedName>
</protein>
<evidence type="ECO:0000256" key="1">
    <source>
        <dbReference type="SAM" id="MobiDB-lite"/>
    </source>
</evidence>
<keyword evidence="3" id="KW-1185">Reference proteome</keyword>
<reference evidence="2" key="1">
    <citation type="submission" date="2023-01" db="EMBL/GenBank/DDBJ databases">
        <title>Genome assembly of the deep-sea coral Lophelia pertusa.</title>
        <authorList>
            <person name="Herrera S."/>
            <person name="Cordes E."/>
        </authorList>
    </citation>
    <scope>NUCLEOTIDE SEQUENCE</scope>
    <source>
        <strain evidence="2">USNM1676648</strain>
        <tissue evidence="2">Polyp</tissue>
    </source>
</reference>
<name>A0A9W9Z909_9CNID</name>
<comment type="caution">
    <text evidence="2">The sequence shown here is derived from an EMBL/GenBank/DDBJ whole genome shotgun (WGS) entry which is preliminary data.</text>
</comment>
<dbReference type="AlphaFoldDB" id="A0A9W9Z909"/>
<evidence type="ECO:0000313" key="2">
    <source>
        <dbReference type="EMBL" id="KAJ7377166.1"/>
    </source>
</evidence>
<proteinExistence type="predicted"/>
<dbReference type="EMBL" id="MU826382">
    <property type="protein sequence ID" value="KAJ7377166.1"/>
    <property type="molecule type" value="Genomic_DNA"/>
</dbReference>
<organism evidence="2 3">
    <name type="scientific">Desmophyllum pertusum</name>
    <dbReference type="NCBI Taxonomy" id="174260"/>
    <lineage>
        <taxon>Eukaryota</taxon>
        <taxon>Metazoa</taxon>
        <taxon>Cnidaria</taxon>
        <taxon>Anthozoa</taxon>
        <taxon>Hexacorallia</taxon>
        <taxon>Scleractinia</taxon>
        <taxon>Caryophylliina</taxon>
        <taxon>Caryophylliidae</taxon>
        <taxon>Desmophyllum</taxon>
    </lineage>
</organism>
<sequence length="354" mass="40766">MRVWVRLELICIHYDGWKVNFDTWPITLSQFKEIIIGKALEHFAESSCLFVVDELNKLRDNANEISSVLHEKCRFFIRRDRESPIEVENLSLVQTDDDIFLCVGDWSGGYDTEIVSDSDDEMESWCGWREIVQANMASREQSEKDVEGESKPKVRRVMAKKAISTMALSPQEKEDLLRRRKQVHRKTVCKFAGNIIPIIRGNVVAKRQFEDLVQSCKDLLNPDIGYDEDELRRHIRAILDERRRMVREGYNYGETSSTDDSEGDHAIEASQSKTKAHDDQEIIDDSSTSDAYAFENEFQLPDGATTVPLSTAETILLSYFKKGYTKEIKKDEHLTPLCQEIKIKQFKGKGKTTP</sequence>